<keyword evidence="3" id="KW-1185">Reference proteome</keyword>
<name>A0A0H5DGF1_9RHOB</name>
<dbReference type="Proteomes" id="UP000043764">
    <property type="component" value="Unassembled WGS sequence"/>
</dbReference>
<gene>
    <name evidence="2" type="ORF">NIT7321_01380</name>
</gene>
<dbReference type="RefSeq" id="WP_050672969.1">
    <property type="nucleotide sequence ID" value="NZ_CVRL01000013.1"/>
</dbReference>
<reference evidence="3" key="1">
    <citation type="submission" date="2015-05" db="EMBL/GenBank/DDBJ databases">
        <authorList>
            <person name="Rodrigo-Torres Lidia"/>
            <person name="Arahal R.David."/>
        </authorList>
    </citation>
    <scope>NUCLEOTIDE SEQUENCE [LARGE SCALE GENOMIC DNA]</scope>
    <source>
        <strain evidence="3">CECT 7321</strain>
    </source>
</reference>
<evidence type="ECO:0000256" key="1">
    <source>
        <dbReference type="SAM" id="Phobius"/>
    </source>
</evidence>
<keyword evidence="1" id="KW-0812">Transmembrane</keyword>
<keyword evidence="1" id="KW-0472">Membrane</keyword>
<protein>
    <recommendedName>
        <fullName evidence="4">Integral membrane protein</fullName>
    </recommendedName>
</protein>
<proteinExistence type="predicted"/>
<organism evidence="2 3">
    <name type="scientific">Phaeobacter italicus</name>
    <dbReference type="NCBI Taxonomy" id="481446"/>
    <lineage>
        <taxon>Bacteria</taxon>
        <taxon>Pseudomonadati</taxon>
        <taxon>Pseudomonadota</taxon>
        <taxon>Alphaproteobacteria</taxon>
        <taxon>Rhodobacterales</taxon>
        <taxon>Roseobacteraceae</taxon>
        <taxon>Phaeobacter</taxon>
    </lineage>
</organism>
<dbReference type="EMBL" id="CVRL01000013">
    <property type="protein sequence ID" value="CRL10535.1"/>
    <property type="molecule type" value="Genomic_DNA"/>
</dbReference>
<evidence type="ECO:0008006" key="4">
    <source>
        <dbReference type="Google" id="ProtNLM"/>
    </source>
</evidence>
<evidence type="ECO:0000313" key="3">
    <source>
        <dbReference type="Proteomes" id="UP000043764"/>
    </source>
</evidence>
<accession>A0A0H5DGF1</accession>
<keyword evidence="1" id="KW-1133">Transmembrane helix</keyword>
<sequence>MPYQWTTPQTDRIQEMHLWPHQSLPVEGYVRFLGTLAALITIPMIPLLGSVALWGVLPFVAGTLFAVKWALDRSRRDRQILEVLRLEPEEAHLERIDPKGTRQSWSCNRYWTQVEMHTDDGPVPNYVTLRGSGREVEIGAFLSEDERKALYDELLAAFRKT</sequence>
<dbReference type="InterPro" id="IPR019253">
    <property type="entry name" value="DUF2244_TM"/>
</dbReference>
<dbReference type="STRING" id="481446.NIT7645_02732"/>
<evidence type="ECO:0000313" key="2">
    <source>
        <dbReference type="EMBL" id="CRL10535.1"/>
    </source>
</evidence>
<feature type="transmembrane region" description="Helical" evidence="1">
    <location>
        <begin position="51"/>
        <end position="71"/>
    </location>
</feature>
<dbReference type="Pfam" id="PF10003">
    <property type="entry name" value="DUF2244"/>
    <property type="match status" value="1"/>
</dbReference>
<dbReference type="AlphaFoldDB" id="A0A0H5DGF1"/>